<dbReference type="InterPro" id="IPR004130">
    <property type="entry name" value="Gpn"/>
</dbReference>
<keyword evidence="1 4" id="KW-0547">Nucleotide-binding</keyword>
<keyword evidence="6" id="KW-1185">Reference proteome</keyword>
<dbReference type="PANTHER" id="PTHR21231">
    <property type="entry name" value="XPA-BINDING PROTEIN 1-RELATED"/>
    <property type="match status" value="1"/>
</dbReference>
<name>A0AAW1U8C3_9CUCU</name>
<dbReference type="Pfam" id="PF03029">
    <property type="entry name" value="ATP_bind_1"/>
    <property type="match status" value="1"/>
</dbReference>
<comment type="subunit">
    <text evidence="4">Binds to RNA polymerase II (RNAPII).</text>
</comment>
<dbReference type="GO" id="GO:0003924">
    <property type="term" value="F:GTPase activity"/>
    <property type="evidence" value="ECO:0007669"/>
    <property type="project" value="TreeGrafter"/>
</dbReference>
<keyword evidence="2 4" id="KW-0378">Hydrolase</keyword>
<evidence type="ECO:0000256" key="3">
    <source>
        <dbReference type="ARBA" id="ARBA00023134"/>
    </source>
</evidence>
<dbReference type="EMBL" id="JARQZJ010000038">
    <property type="protein sequence ID" value="KAK9876858.1"/>
    <property type="molecule type" value="Genomic_DNA"/>
</dbReference>
<accession>A0AAW1U8C3</accession>
<dbReference type="PANTHER" id="PTHR21231:SF3">
    <property type="entry name" value="GPN-LOOP GTPASE 2"/>
    <property type="match status" value="1"/>
</dbReference>
<evidence type="ECO:0000256" key="1">
    <source>
        <dbReference type="ARBA" id="ARBA00022741"/>
    </source>
</evidence>
<keyword evidence="3 4" id="KW-0342">GTP-binding</keyword>
<evidence type="ECO:0000313" key="5">
    <source>
        <dbReference type="EMBL" id="KAK9876858.1"/>
    </source>
</evidence>
<evidence type="ECO:0000313" key="6">
    <source>
        <dbReference type="Proteomes" id="UP001431783"/>
    </source>
</evidence>
<gene>
    <name evidence="5" type="ORF">WA026_015091</name>
</gene>
<evidence type="ECO:0000256" key="2">
    <source>
        <dbReference type="ARBA" id="ARBA00022801"/>
    </source>
</evidence>
<evidence type="ECO:0000256" key="4">
    <source>
        <dbReference type="RuleBase" id="RU365059"/>
    </source>
</evidence>
<proteinExistence type="inferred from homology"/>
<dbReference type="GO" id="GO:0005737">
    <property type="term" value="C:cytoplasm"/>
    <property type="evidence" value="ECO:0007669"/>
    <property type="project" value="TreeGrafter"/>
</dbReference>
<sequence length="112" mass="12711">MKKNSDKLDFGIDFYTDVLDLDYLLELLDDGPFTKKYRKLNAALVGIVQDYSLVCFLPLNVYSEKSLMNLKGAIDRANGYIYGSGEERNIQSLLSCAVGARTESERYDTDFM</sequence>
<comment type="similarity">
    <text evidence="4">Belongs to the GPN-loop GTPase family.</text>
</comment>
<reference evidence="5 6" key="1">
    <citation type="submission" date="2023-03" db="EMBL/GenBank/DDBJ databases">
        <title>Genome insight into feeding habits of ladybird beetles.</title>
        <authorList>
            <person name="Li H.-S."/>
            <person name="Huang Y.-H."/>
            <person name="Pang H."/>
        </authorList>
    </citation>
    <scope>NUCLEOTIDE SEQUENCE [LARGE SCALE GENOMIC DNA]</scope>
    <source>
        <strain evidence="5">SYSU_2023b</strain>
        <tissue evidence="5">Whole body</tissue>
    </source>
</reference>
<comment type="function">
    <text evidence="4">Small GTPase required for proper localization of RNA polymerase II and III (RNAPII and RNAPIII). May act at an RNAP assembly step prior to nuclear import.</text>
</comment>
<dbReference type="GO" id="GO:0005525">
    <property type="term" value="F:GTP binding"/>
    <property type="evidence" value="ECO:0007669"/>
    <property type="project" value="UniProtKB-KW"/>
</dbReference>
<protein>
    <recommendedName>
        <fullName evidence="4">GPN-loop GTPase 2</fullName>
    </recommendedName>
</protein>
<dbReference type="Proteomes" id="UP001431783">
    <property type="component" value="Unassembled WGS sequence"/>
</dbReference>
<dbReference type="AlphaFoldDB" id="A0AAW1U8C3"/>
<comment type="caution">
    <text evidence="5">The sequence shown here is derived from an EMBL/GenBank/DDBJ whole genome shotgun (WGS) entry which is preliminary data.</text>
</comment>
<organism evidence="5 6">
    <name type="scientific">Henosepilachna vigintioctopunctata</name>
    <dbReference type="NCBI Taxonomy" id="420089"/>
    <lineage>
        <taxon>Eukaryota</taxon>
        <taxon>Metazoa</taxon>
        <taxon>Ecdysozoa</taxon>
        <taxon>Arthropoda</taxon>
        <taxon>Hexapoda</taxon>
        <taxon>Insecta</taxon>
        <taxon>Pterygota</taxon>
        <taxon>Neoptera</taxon>
        <taxon>Endopterygota</taxon>
        <taxon>Coleoptera</taxon>
        <taxon>Polyphaga</taxon>
        <taxon>Cucujiformia</taxon>
        <taxon>Coccinelloidea</taxon>
        <taxon>Coccinellidae</taxon>
        <taxon>Epilachninae</taxon>
        <taxon>Epilachnini</taxon>
        <taxon>Henosepilachna</taxon>
    </lineage>
</organism>